<dbReference type="PANTHER" id="PTHR37828">
    <property type="entry name" value="GSR2449 PROTEIN"/>
    <property type="match status" value="1"/>
</dbReference>
<dbReference type="SUPFAM" id="SSF54909">
    <property type="entry name" value="Dimeric alpha+beta barrel"/>
    <property type="match status" value="1"/>
</dbReference>
<dbReference type="PANTHER" id="PTHR37828:SF1">
    <property type="entry name" value="YCII-RELATED DOMAIN-CONTAINING PROTEIN"/>
    <property type="match status" value="1"/>
</dbReference>
<dbReference type="InterPro" id="IPR011008">
    <property type="entry name" value="Dimeric_a/b-barrel"/>
</dbReference>
<dbReference type="Pfam" id="PF03795">
    <property type="entry name" value="YCII"/>
    <property type="match status" value="1"/>
</dbReference>
<reference evidence="4" key="1">
    <citation type="journal article" date="2019" name="Int. J. Syst. Evol. Microbiol.">
        <title>The Global Catalogue of Microorganisms (GCM) 10K type strain sequencing project: providing services to taxonomists for standard genome sequencing and annotation.</title>
        <authorList>
            <consortium name="The Broad Institute Genomics Platform"/>
            <consortium name="The Broad Institute Genome Sequencing Center for Infectious Disease"/>
            <person name="Wu L."/>
            <person name="Ma J."/>
        </authorList>
    </citation>
    <scope>NUCLEOTIDE SEQUENCE [LARGE SCALE GENOMIC DNA]</scope>
    <source>
        <strain evidence="4">CCM 8896</strain>
    </source>
</reference>
<gene>
    <name evidence="3" type="ORF">ACFQ5M_06260</name>
</gene>
<evidence type="ECO:0000313" key="3">
    <source>
        <dbReference type="EMBL" id="MFD1671689.1"/>
    </source>
</evidence>
<dbReference type="EMBL" id="JBHTOP010000021">
    <property type="protein sequence ID" value="MFD1671689.1"/>
    <property type="molecule type" value="Genomic_DNA"/>
</dbReference>
<proteinExistence type="inferred from homology"/>
<feature type="domain" description="YCII-related" evidence="2">
    <location>
        <begin position="2"/>
        <end position="81"/>
    </location>
</feature>
<organism evidence="3 4">
    <name type="scientific">Agrilactobacillus yilanensis</name>
    <dbReference type="NCBI Taxonomy" id="2485997"/>
    <lineage>
        <taxon>Bacteria</taxon>
        <taxon>Bacillati</taxon>
        <taxon>Bacillota</taxon>
        <taxon>Bacilli</taxon>
        <taxon>Lactobacillales</taxon>
        <taxon>Lactobacillaceae</taxon>
        <taxon>Agrilactobacillus</taxon>
    </lineage>
</organism>
<protein>
    <submittedName>
        <fullName evidence="3">YciI family protein</fullName>
    </submittedName>
</protein>
<sequence length="93" mass="10432">MYLIRIKIKAEAQQDKKRLEAHKVWFTKHFEQGDFLIVGPSQTFEMAGVIIARAQSLAALNEILAGDAYYPNLADYEVKTFTPAMVASNIADV</sequence>
<keyword evidence="4" id="KW-1185">Reference proteome</keyword>
<dbReference type="InterPro" id="IPR005545">
    <property type="entry name" value="YCII"/>
</dbReference>
<dbReference type="Gene3D" id="3.30.70.1060">
    <property type="entry name" value="Dimeric alpha+beta barrel"/>
    <property type="match status" value="1"/>
</dbReference>
<comment type="caution">
    <text evidence="3">The sequence shown here is derived from an EMBL/GenBank/DDBJ whole genome shotgun (WGS) entry which is preliminary data.</text>
</comment>
<evidence type="ECO:0000259" key="2">
    <source>
        <dbReference type="Pfam" id="PF03795"/>
    </source>
</evidence>
<accession>A0ABW4J6U1</accession>
<dbReference type="Proteomes" id="UP001597267">
    <property type="component" value="Unassembled WGS sequence"/>
</dbReference>
<evidence type="ECO:0000256" key="1">
    <source>
        <dbReference type="ARBA" id="ARBA00007689"/>
    </source>
</evidence>
<name>A0ABW4J6U1_9LACO</name>
<comment type="similarity">
    <text evidence="1">Belongs to the YciI family.</text>
</comment>
<dbReference type="RefSeq" id="WP_125716012.1">
    <property type="nucleotide sequence ID" value="NZ_JBHTOP010000021.1"/>
</dbReference>
<evidence type="ECO:0000313" key="4">
    <source>
        <dbReference type="Proteomes" id="UP001597267"/>
    </source>
</evidence>